<keyword evidence="1" id="KW-0261">Viral envelope protein</keyword>
<sequence length="80" mass="8343">MDNAPGGNTSAFSESVKSLSETVGKVGQQQMEIMSSVMKTGIEMVEPITKTSLDLAGNLLQSVNQALQGVSSAMAPKKQV</sequence>
<dbReference type="AlphaFoldDB" id="A0A3S0L2D6"/>
<dbReference type="RefSeq" id="WP_126342274.1">
    <property type="nucleotide sequence ID" value="NZ_RXYJ01000006.1"/>
</dbReference>
<keyword evidence="1" id="KW-0946">Virion</keyword>
<accession>A0A3S0L2D6</accession>
<evidence type="ECO:0000313" key="1">
    <source>
        <dbReference type="EMBL" id="RTY40000.1"/>
    </source>
</evidence>
<proteinExistence type="predicted"/>
<dbReference type="EMBL" id="RXYK01000001">
    <property type="protein sequence ID" value="RTY40000.1"/>
    <property type="molecule type" value="Genomic_DNA"/>
</dbReference>
<name>A0A3S0L2D6_CHLPH</name>
<gene>
    <name evidence="1" type="ORF">EKD02_00975</name>
</gene>
<reference evidence="1 2" key="1">
    <citation type="submission" date="2018-12" db="EMBL/GenBank/DDBJ databases">
        <authorList>
            <person name="Lunina O.N."/>
            <person name="Grouzdev D.S."/>
            <person name="Gorlenko V.M."/>
            <person name="Savvichev A.S."/>
        </authorList>
    </citation>
    <scope>NUCLEOTIDE SEQUENCE [LARGE SCALE GENOMIC DNA]</scope>
    <source>
        <strain evidence="1 2">BrKhr-17</strain>
    </source>
</reference>
<organism evidence="1 2">
    <name type="scientific">Chlorobium phaeovibrioides</name>
    <dbReference type="NCBI Taxonomy" id="1094"/>
    <lineage>
        <taxon>Bacteria</taxon>
        <taxon>Pseudomonadati</taxon>
        <taxon>Chlorobiota</taxon>
        <taxon>Chlorobiia</taxon>
        <taxon>Chlorobiales</taxon>
        <taxon>Chlorobiaceae</taxon>
        <taxon>Chlorobium/Pelodictyon group</taxon>
        <taxon>Chlorobium</taxon>
    </lineage>
</organism>
<protein>
    <submittedName>
        <fullName evidence="1">Chlorosome envelope protein B</fullName>
    </submittedName>
</protein>
<dbReference type="Proteomes" id="UP000279908">
    <property type="component" value="Unassembled WGS sequence"/>
</dbReference>
<evidence type="ECO:0000313" key="2">
    <source>
        <dbReference type="Proteomes" id="UP000279908"/>
    </source>
</evidence>
<comment type="caution">
    <text evidence="1">The sequence shown here is derived from an EMBL/GenBank/DDBJ whole genome shotgun (WGS) entry which is preliminary data.</text>
</comment>